<protein>
    <submittedName>
        <fullName evidence="3">Uncharacterized protein</fullName>
    </submittedName>
</protein>
<dbReference type="InterPro" id="IPR002885">
    <property type="entry name" value="PPR_rpt"/>
</dbReference>
<dbReference type="Gene3D" id="1.25.40.10">
    <property type="entry name" value="Tetratricopeptide repeat domain"/>
    <property type="match status" value="1"/>
</dbReference>
<evidence type="ECO:0000313" key="4">
    <source>
        <dbReference type="Proteomes" id="UP001189429"/>
    </source>
</evidence>
<feature type="repeat" description="PPR" evidence="2">
    <location>
        <begin position="9"/>
        <end position="43"/>
    </location>
</feature>
<dbReference type="Proteomes" id="UP001189429">
    <property type="component" value="Unassembled WGS sequence"/>
</dbReference>
<gene>
    <name evidence="3" type="ORF">PCOR1329_LOCUS21741</name>
</gene>
<dbReference type="PANTHER" id="PTHR47447:SF17">
    <property type="entry name" value="OS12G0638900 PROTEIN"/>
    <property type="match status" value="1"/>
</dbReference>
<dbReference type="EMBL" id="CAUYUJ010007191">
    <property type="protein sequence ID" value="CAK0819864.1"/>
    <property type="molecule type" value="Genomic_DNA"/>
</dbReference>
<evidence type="ECO:0000313" key="3">
    <source>
        <dbReference type="EMBL" id="CAK0819864.1"/>
    </source>
</evidence>
<evidence type="ECO:0000256" key="2">
    <source>
        <dbReference type="PROSITE-ProRule" id="PRU00708"/>
    </source>
</evidence>
<dbReference type="NCBIfam" id="TIGR00756">
    <property type="entry name" value="PPR"/>
    <property type="match status" value="1"/>
</dbReference>
<proteinExistence type="predicted"/>
<dbReference type="PROSITE" id="PS51257">
    <property type="entry name" value="PROKAR_LIPOPROTEIN"/>
    <property type="match status" value="1"/>
</dbReference>
<keyword evidence="4" id="KW-1185">Reference proteome</keyword>
<evidence type="ECO:0000256" key="1">
    <source>
        <dbReference type="ARBA" id="ARBA00022737"/>
    </source>
</evidence>
<sequence length="115" mass="12070">MRVAKVVPDVISYSAATSACGKGGEWQQALSLISQMRLATVKPDGFTYSAGISACETGEQWQRALALIREMRETKLEPDANTYSAGISACEKASCANGLAVGGVFLLPGPGWGRS</sequence>
<feature type="repeat" description="PPR" evidence="2">
    <location>
        <begin position="44"/>
        <end position="78"/>
    </location>
</feature>
<dbReference type="Pfam" id="PF13812">
    <property type="entry name" value="PPR_3"/>
    <property type="match status" value="1"/>
</dbReference>
<dbReference type="PROSITE" id="PS51375">
    <property type="entry name" value="PPR"/>
    <property type="match status" value="2"/>
</dbReference>
<keyword evidence="1" id="KW-0677">Repeat</keyword>
<dbReference type="PANTHER" id="PTHR47447">
    <property type="entry name" value="OS03G0856100 PROTEIN"/>
    <property type="match status" value="1"/>
</dbReference>
<reference evidence="3" key="1">
    <citation type="submission" date="2023-10" db="EMBL/GenBank/DDBJ databases">
        <authorList>
            <person name="Chen Y."/>
            <person name="Shah S."/>
            <person name="Dougan E. K."/>
            <person name="Thang M."/>
            <person name="Chan C."/>
        </authorList>
    </citation>
    <scope>NUCLEOTIDE SEQUENCE [LARGE SCALE GENOMIC DNA]</scope>
</reference>
<dbReference type="InterPro" id="IPR011990">
    <property type="entry name" value="TPR-like_helical_dom_sf"/>
</dbReference>
<organism evidence="3 4">
    <name type="scientific">Prorocentrum cordatum</name>
    <dbReference type="NCBI Taxonomy" id="2364126"/>
    <lineage>
        <taxon>Eukaryota</taxon>
        <taxon>Sar</taxon>
        <taxon>Alveolata</taxon>
        <taxon>Dinophyceae</taxon>
        <taxon>Prorocentrales</taxon>
        <taxon>Prorocentraceae</taxon>
        <taxon>Prorocentrum</taxon>
    </lineage>
</organism>
<name>A0ABN9RNF6_9DINO</name>
<comment type="caution">
    <text evidence="3">The sequence shown here is derived from an EMBL/GenBank/DDBJ whole genome shotgun (WGS) entry which is preliminary data.</text>
</comment>
<accession>A0ABN9RNF6</accession>